<dbReference type="InterPro" id="IPR023772">
    <property type="entry name" value="DNA-bd_HTH_TetR-type_CS"/>
</dbReference>
<keyword evidence="7" id="KW-1185">Reference proteome</keyword>
<dbReference type="GO" id="GO:0000976">
    <property type="term" value="F:transcription cis-regulatory region binding"/>
    <property type="evidence" value="ECO:0007669"/>
    <property type="project" value="TreeGrafter"/>
</dbReference>
<keyword evidence="1" id="KW-0805">Transcription regulation</keyword>
<sequence length="205" mass="22876">MARPKVGEIDRSNSTEKVEKILQGAMQEFLAHGYAATSMDKVAEAANVSKATVYSHFQDKEGLFRALIEKLARKRFHSILGTQPLQGEPYIVLRRLAKTALDQMVNDQEYQAFERLLMGESARFPELAQVFIASIAKPAIETISKYLASCSELNIPDPEATARILIGSLVHFVMTQEIMHGKNIMPMESDRIIDALTHLIVNCAD</sequence>
<reference evidence="6 7" key="2">
    <citation type="journal article" date="2016" name="Genome Announc.">
        <title>Draft Genome Sequence of the N2-Fixing Cyanobacterium Nostoc piscinale CENA21, Isolated from the Brazilian Amazon Floodplain.</title>
        <authorList>
            <person name="Leao T."/>
            <person name="Guimaraes P.I."/>
            <person name="de Melo A.G."/>
            <person name="Ramos R.T."/>
            <person name="Leao P.N."/>
            <person name="Silva A."/>
            <person name="Fiore M.F."/>
            <person name="Schneider M.P."/>
        </authorList>
    </citation>
    <scope>NUCLEOTIDE SEQUENCE [LARGE SCALE GENOMIC DNA]</scope>
    <source>
        <strain evidence="6 7">CENA21</strain>
    </source>
</reference>
<dbReference type="EMBL" id="CP012036">
    <property type="protein sequence ID" value="ALF52000.1"/>
    <property type="molecule type" value="Genomic_DNA"/>
</dbReference>
<feature type="domain" description="HTH tetR-type" evidence="5">
    <location>
        <begin position="15"/>
        <end position="75"/>
    </location>
</feature>
<dbReference type="PROSITE" id="PS50977">
    <property type="entry name" value="HTH_TETR_2"/>
    <property type="match status" value="1"/>
</dbReference>
<dbReference type="PROSITE" id="PS01081">
    <property type="entry name" value="HTH_TETR_1"/>
    <property type="match status" value="1"/>
</dbReference>
<proteinExistence type="predicted"/>
<dbReference type="Proteomes" id="UP000062645">
    <property type="component" value="Chromosome"/>
</dbReference>
<dbReference type="SUPFAM" id="SSF48498">
    <property type="entry name" value="Tetracyclin repressor-like, C-terminal domain"/>
    <property type="match status" value="1"/>
</dbReference>
<dbReference type="FunFam" id="1.10.10.60:FF:000141">
    <property type="entry name" value="TetR family transcriptional regulator"/>
    <property type="match status" value="1"/>
</dbReference>
<reference evidence="7" key="1">
    <citation type="submission" date="2015-07" db="EMBL/GenBank/DDBJ databases">
        <title>Genome Of Nitrogen-Fixing Cyanobacterium Nostoc piscinale CENA21 From Solimoes/Amazon River Floodplain Sediments And Comparative Genomics To Uncover Biosynthetic Natural Products Potential.</title>
        <authorList>
            <person name="Leao T.F."/>
            <person name="Leao P.N."/>
            <person name="Guimaraes P.I."/>
            <person name="de Melo A.G.C."/>
            <person name="Ramos R.T.J."/>
            <person name="Silva A."/>
            <person name="Fiore M.F."/>
            <person name="Schneider M.P.C."/>
        </authorList>
    </citation>
    <scope>NUCLEOTIDE SEQUENCE [LARGE SCALE GENOMIC DNA]</scope>
    <source>
        <strain evidence="7">CENA21</strain>
    </source>
</reference>
<evidence type="ECO:0000256" key="4">
    <source>
        <dbReference type="PROSITE-ProRule" id="PRU00335"/>
    </source>
</evidence>
<dbReference type="InterPro" id="IPR001647">
    <property type="entry name" value="HTH_TetR"/>
</dbReference>
<dbReference type="KEGG" id="npz:ACX27_02660"/>
<dbReference type="PRINTS" id="PR00455">
    <property type="entry name" value="HTHTETR"/>
</dbReference>
<organism evidence="6 7">
    <name type="scientific">Nostoc piscinale CENA21</name>
    <dbReference type="NCBI Taxonomy" id="224013"/>
    <lineage>
        <taxon>Bacteria</taxon>
        <taxon>Bacillati</taxon>
        <taxon>Cyanobacteriota</taxon>
        <taxon>Cyanophyceae</taxon>
        <taxon>Nostocales</taxon>
        <taxon>Nostocaceae</taxon>
        <taxon>Nostoc</taxon>
    </lineage>
</organism>
<dbReference type="GO" id="GO:0003700">
    <property type="term" value="F:DNA-binding transcription factor activity"/>
    <property type="evidence" value="ECO:0007669"/>
    <property type="project" value="TreeGrafter"/>
</dbReference>
<keyword evidence="2 4" id="KW-0238">DNA-binding</keyword>
<dbReference type="PATRIC" id="fig|224013.5.peg.640"/>
<dbReference type="InterPro" id="IPR050109">
    <property type="entry name" value="HTH-type_TetR-like_transc_reg"/>
</dbReference>
<evidence type="ECO:0000313" key="6">
    <source>
        <dbReference type="EMBL" id="ALF52000.1"/>
    </source>
</evidence>
<dbReference type="PANTHER" id="PTHR30055">
    <property type="entry name" value="HTH-TYPE TRANSCRIPTIONAL REGULATOR RUTR"/>
    <property type="match status" value="1"/>
</dbReference>
<keyword evidence="3" id="KW-0804">Transcription</keyword>
<dbReference type="STRING" id="224013.ACX27_02660"/>
<dbReference type="Pfam" id="PF14246">
    <property type="entry name" value="TetR_C_7"/>
    <property type="match status" value="1"/>
</dbReference>
<dbReference type="RefSeq" id="WP_062288057.1">
    <property type="nucleotide sequence ID" value="NZ_CP012036.1"/>
</dbReference>
<dbReference type="InterPro" id="IPR039536">
    <property type="entry name" value="TetR_C_Proteobacteria"/>
</dbReference>
<dbReference type="PANTHER" id="PTHR30055:SF223">
    <property type="entry name" value="HTH-TYPE TRANSCRIPTIONAL REGULATOR UIDR"/>
    <property type="match status" value="1"/>
</dbReference>
<accession>A0A0M5MLY1</accession>
<feature type="DNA-binding region" description="H-T-H motif" evidence="4">
    <location>
        <begin position="38"/>
        <end position="57"/>
    </location>
</feature>
<dbReference type="SUPFAM" id="SSF46689">
    <property type="entry name" value="Homeodomain-like"/>
    <property type="match status" value="1"/>
</dbReference>
<dbReference type="InterPro" id="IPR009057">
    <property type="entry name" value="Homeodomain-like_sf"/>
</dbReference>
<protein>
    <submittedName>
        <fullName evidence="6">TetR family transcriptional regulator</fullName>
    </submittedName>
</protein>
<dbReference type="Pfam" id="PF00440">
    <property type="entry name" value="TetR_N"/>
    <property type="match status" value="1"/>
</dbReference>
<dbReference type="GO" id="GO:0045892">
    <property type="term" value="P:negative regulation of DNA-templated transcription"/>
    <property type="evidence" value="ECO:0007669"/>
    <property type="project" value="UniProtKB-ARBA"/>
</dbReference>
<evidence type="ECO:0000256" key="2">
    <source>
        <dbReference type="ARBA" id="ARBA00023125"/>
    </source>
</evidence>
<dbReference type="InterPro" id="IPR036271">
    <property type="entry name" value="Tet_transcr_reg_TetR-rel_C_sf"/>
</dbReference>
<evidence type="ECO:0000256" key="1">
    <source>
        <dbReference type="ARBA" id="ARBA00023015"/>
    </source>
</evidence>
<dbReference type="OrthoDB" id="9816431at2"/>
<dbReference type="AlphaFoldDB" id="A0A0M5MLY1"/>
<evidence type="ECO:0000256" key="3">
    <source>
        <dbReference type="ARBA" id="ARBA00023163"/>
    </source>
</evidence>
<gene>
    <name evidence="6" type="ORF">ACX27_02660</name>
</gene>
<dbReference type="Gene3D" id="1.10.357.10">
    <property type="entry name" value="Tetracycline Repressor, domain 2"/>
    <property type="match status" value="1"/>
</dbReference>
<evidence type="ECO:0000259" key="5">
    <source>
        <dbReference type="PROSITE" id="PS50977"/>
    </source>
</evidence>
<evidence type="ECO:0000313" key="7">
    <source>
        <dbReference type="Proteomes" id="UP000062645"/>
    </source>
</evidence>
<name>A0A0M5MLY1_9NOSO</name>